<dbReference type="eggNOG" id="ENOG502SMF2">
    <property type="taxonomic scope" value="Eukaryota"/>
</dbReference>
<evidence type="ECO:0000313" key="7">
    <source>
        <dbReference type="Proteomes" id="UP000196402"/>
    </source>
</evidence>
<evidence type="ECO:0000313" key="6">
    <source>
        <dbReference type="EMBL" id="VUZ97433.1"/>
    </source>
</evidence>
<dbReference type="Proteomes" id="UP000305196">
    <property type="component" value="Chromosome 12"/>
</dbReference>
<feature type="region of interest" description="Disordered" evidence="1">
    <location>
        <begin position="99"/>
        <end position="127"/>
    </location>
</feature>
<keyword evidence="2" id="KW-0732">Signal</keyword>
<dbReference type="Proteomes" id="UP000220605">
    <property type="component" value="Chromosome 12"/>
</dbReference>
<dbReference type="AlphaFoldDB" id="A0A1G4HGF5"/>
<dbReference type="SMART" id="SM01099">
    <property type="entry name" value="CPW_WPC"/>
    <property type="match status" value="5"/>
</dbReference>
<feature type="region of interest" description="Disordered" evidence="1">
    <location>
        <begin position="41"/>
        <end position="86"/>
    </location>
</feature>
<reference evidence="7 8" key="1">
    <citation type="submission" date="2016-07" db="EMBL/GenBank/DDBJ databases">
        <authorList>
            <consortium name="Pathogen Informatics"/>
        </authorList>
    </citation>
    <scope>NUCLEOTIDE SEQUENCE [LARGE SCALE GENOMIC DNA]</scope>
</reference>
<dbReference type="EMBL" id="LT615250">
    <property type="protein sequence ID" value="SCO68539.1"/>
    <property type="molecule type" value="Genomic_DNA"/>
</dbReference>
<accession>A0A1G4HGF5</accession>
<evidence type="ECO:0000313" key="4">
    <source>
        <dbReference type="EMBL" id="SCO68539.1"/>
    </source>
</evidence>
<evidence type="ECO:0000256" key="2">
    <source>
        <dbReference type="SAM" id="SignalP"/>
    </source>
</evidence>
<proteinExistence type="predicted"/>
<evidence type="ECO:0000256" key="1">
    <source>
        <dbReference type="SAM" id="MobiDB-lite"/>
    </source>
</evidence>
<dbReference type="VEuPathDB" id="PlasmoDB:PVP01_1215900"/>
<feature type="domain" description="CPW-WPC" evidence="3">
    <location>
        <begin position="339"/>
        <end position="397"/>
    </location>
</feature>
<feature type="domain" description="CPW-WPC" evidence="3">
    <location>
        <begin position="468"/>
        <end position="529"/>
    </location>
</feature>
<evidence type="ECO:0000313" key="9">
    <source>
        <dbReference type="Proteomes" id="UP000305196"/>
    </source>
</evidence>
<evidence type="ECO:0000313" key="5">
    <source>
        <dbReference type="EMBL" id="SCO74003.1"/>
    </source>
</evidence>
<dbReference type="Pfam" id="PF09717">
    <property type="entry name" value="CPW_WPC"/>
    <property type="match status" value="5"/>
</dbReference>
<feature type="domain" description="CPW-WPC" evidence="3">
    <location>
        <begin position="404"/>
        <end position="464"/>
    </location>
</feature>
<organism evidence="5 9">
    <name type="scientific">Plasmodium vivax</name>
    <name type="common">malaria parasite P. vivax</name>
    <dbReference type="NCBI Taxonomy" id="5855"/>
    <lineage>
        <taxon>Eukaryota</taxon>
        <taxon>Sar</taxon>
        <taxon>Alveolata</taxon>
        <taxon>Apicomplexa</taxon>
        <taxon>Aconoidasida</taxon>
        <taxon>Haemosporida</taxon>
        <taxon>Plasmodiidae</taxon>
        <taxon>Plasmodium</taxon>
        <taxon>Plasmodium (Plasmodium)</taxon>
    </lineage>
</organism>
<feature type="chain" id="PRO_5011894476" evidence="2">
    <location>
        <begin position="22"/>
        <end position="565"/>
    </location>
</feature>
<evidence type="ECO:0000259" key="3">
    <source>
        <dbReference type="SMART" id="SM01099"/>
    </source>
</evidence>
<feature type="signal peptide" evidence="2">
    <location>
        <begin position="1"/>
        <end position="21"/>
    </location>
</feature>
<dbReference type="EMBL" id="LT635623">
    <property type="protein sequence ID" value="VUZ97433.1"/>
    <property type="molecule type" value="Genomic_DNA"/>
</dbReference>
<feature type="domain" description="CPW-WPC" evidence="3">
    <location>
        <begin position="257"/>
        <end position="335"/>
    </location>
</feature>
<dbReference type="NCBIfam" id="TIGR01492">
    <property type="entry name" value="CPW_WPC"/>
    <property type="match status" value="4"/>
</dbReference>
<dbReference type="Proteomes" id="UP000196402">
    <property type="component" value="Chromosome 12"/>
</dbReference>
<dbReference type="VEuPathDB" id="PlasmoDB:PVX_082875"/>
<protein>
    <submittedName>
        <fullName evidence="5 6">CPW-WPC family protein</fullName>
    </submittedName>
</protein>
<dbReference type="InterPro" id="IPR006387">
    <property type="entry name" value="CPW_WPC_dom"/>
</dbReference>
<feature type="compositionally biased region" description="Basic and acidic residues" evidence="1">
    <location>
        <begin position="59"/>
        <end position="82"/>
    </location>
</feature>
<dbReference type="OrthoDB" id="368768at2759"/>
<feature type="domain" description="CPW-WPC" evidence="3">
    <location>
        <begin position="195"/>
        <end position="254"/>
    </location>
</feature>
<dbReference type="VEuPathDB" id="PlasmoDB:PVW1_120030400"/>
<dbReference type="VEuPathDB" id="PlasmoDB:PVPAM_120020400"/>
<evidence type="ECO:0000313" key="8">
    <source>
        <dbReference type="Proteomes" id="UP000220605"/>
    </source>
</evidence>
<feature type="compositionally biased region" description="Acidic residues" evidence="1">
    <location>
        <begin position="114"/>
        <end position="127"/>
    </location>
</feature>
<dbReference type="EMBL" id="LT615267">
    <property type="protein sequence ID" value="SCO74003.1"/>
    <property type="molecule type" value="Genomic_DNA"/>
</dbReference>
<gene>
    <name evidence="5" type="ORF">PVC01_120019600</name>
    <name evidence="6" type="ORF">PVP01_1215900</name>
    <name evidence="4" type="ORF">PVT01_120020000</name>
</gene>
<sequence length="565" mass="62784">MNLLTLLSCLFCLGVQKYSHAYAPFSGQRVPFTFSGDVSLGDPKGGGNTGNIGSQPPSGKDKGDHLQNYESHTKEENNREDLSNESVIESVHKANEAVKKEYSLEDLPTSGLSQEDEEEAREDSEFLSDDLEEAAQNFAAAQDKGDGETEEEETNVRKYQAEVINAMSQDTLYKKFDAGELEKVEQAMEDSEEACLEDFSLPCPLHFFRTSSGCVPLSSYEGPCRKVQDKLAHLYDHQKESWGEICDATWPCLPKTCPYGVDYDAPCPISWTDQGKGTCASASGRANGRASTNGNTNGRANANAPCERSINFANLSIAKKKQMEEECGVRWRCKSVTFETNFDDVCPLNWQQVGEHRCKAPTEYDGPCPKIANLKKYISAEGKRSVENVCLVNWPYTVTVNQYQRDYSAPCPIGWSPMDNGLCLAPENYQKSAKCSDEVAFAAMSSQQKDSHSTACEVDFPFKERGHCLRNYSFACPLGWVPSSKRGYCKAPVSYKSKICKRYYKFENVSDSQKNYFLKFCAIDWPCEGEIQNSAIYTRLPVGHSTERAEKWASGPVDSATGAII</sequence>
<name>A0A1G4HGF5_PLAVI</name>